<dbReference type="GO" id="GO:0050660">
    <property type="term" value="F:flavin adenine dinucleotide binding"/>
    <property type="evidence" value="ECO:0007669"/>
    <property type="project" value="TreeGrafter"/>
</dbReference>
<dbReference type="PRINTS" id="PR00406">
    <property type="entry name" value="CYTB5RDTASE"/>
</dbReference>
<dbReference type="InterPro" id="IPR001041">
    <property type="entry name" value="2Fe-2S_ferredoxin-type"/>
</dbReference>
<dbReference type="PANTHER" id="PTHR47354:SF8">
    <property type="entry name" value="1,2-PHENYLACETYL-COA EPOXIDASE, SUBUNIT E"/>
    <property type="match status" value="1"/>
</dbReference>
<dbReference type="PRINTS" id="PR00371">
    <property type="entry name" value="FPNCR"/>
</dbReference>
<dbReference type="InterPro" id="IPR001709">
    <property type="entry name" value="Flavoprot_Pyr_Nucl_cyt_Rdtase"/>
</dbReference>
<keyword evidence="8" id="KW-0411">Iron-sulfur</keyword>
<gene>
    <name evidence="11" type="ORF">SAMN05444409_1756</name>
</gene>
<dbReference type="GO" id="GO:0046872">
    <property type="term" value="F:metal ion binding"/>
    <property type="evidence" value="ECO:0007669"/>
    <property type="project" value="UniProtKB-KW"/>
</dbReference>
<sequence length="376" mass="43753">MENQLTIANQPQFHRLKIAKKRQLTKNAFALELEIPEELKSQYQYQAGQYVTLKYHFNEKEIQNDYSFTSSPFENKLELAIKINGDESSTQFLFQNYHIGDEISVSEPLGRFFIPSRPNEKRTILAFASGIGITPLFSHIKNILHEEQFTRIFLFYGNKSYEDIVLKQELEELQKENVGRFEVYYFLSQEPIKDKLFQGRLDEKKISLIINQILHLDEEDEESTIWDSTDKVLICGPGAMIKSVANACYNHGIPKKNIHFELFEAFNEDIYPTEKEFPLIENVNVKIKFNHIEKDGIILKNNERKILQQLLDLGYKLPYSCKSGICGSCLCYLKNGEVDMTEDEYLTENEKLQGKILPCVSIAMSKDVYLDFDLYN</sequence>
<dbReference type="Pfam" id="PF00970">
    <property type="entry name" value="FAD_binding_6"/>
    <property type="match status" value="1"/>
</dbReference>
<evidence type="ECO:0000256" key="8">
    <source>
        <dbReference type="ARBA" id="ARBA00023014"/>
    </source>
</evidence>
<dbReference type="PROSITE" id="PS51085">
    <property type="entry name" value="2FE2S_FER_2"/>
    <property type="match status" value="1"/>
</dbReference>
<dbReference type="InterPro" id="IPR050415">
    <property type="entry name" value="MRET"/>
</dbReference>
<keyword evidence="6" id="KW-0560">Oxidoreductase</keyword>
<evidence type="ECO:0000256" key="1">
    <source>
        <dbReference type="ARBA" id="ARBA00001974"/>
    </source>
</evidence>
<comment type="cofactor">
    <cofactor evidence="1">
        <name>FAD</name>
        <dbReference type="ChEBI" id="CHEBI:57692"/>
    </cofactor>
</comment>
<evidence type="ECO:0000256" key="4">
    <source>
        <dbReference type="ARBA" id="ARBA00022723"/>
    </source>
</evidence>
<dbReference type="GO" id="GO:0016491">
    <property type="term" value="F:oxidoreductase activity"/>
    <property type="evidence" value="ECO:0007669"/>
    <property type="project" value="UniProtKB-KW"/>
</dbReference>
<evidence type="ECO:0000313" key="12">
    <source>
        <dbReference type="Proteomes" id="UP000185207"/>
    </source>
</evidence>
<dbReference type="EMBL" id="FSRK01000001">
    <property type="protein sequence ID" value="SIO04910.1"/>
    <property type="molecule type" value="Genomic_DNA"/>
</dbReference>
<proteinExistence type="predicted"/>
<dbReference type="Gene3D" id="2.40.30.10">
    <property type="entry name" value="Translation factors"/>
    <property type="match status" value="1"/>
</dbReference>
<evidence type="ECO:0000259" key="9">
    <source>
        <dbReference type="PROSITE" id="PS51085"/>
    </source>
</evidence>
<evidence type="ECO:0000256" key="5">
    <source>
        <dbReference type="ARBA" id="ARBA00022827"/>
    </source>
</evidence>
<dbReference type="OrthoDB" id="9789468at2"/>
<dbReference type="InterPro" id="IPR017927">
    <property type="entry name" value="FAD-bd_FR_type"/>
</dbReference>
<evidence type="ECO:0000256" key="7">
    <source>
        <dbReference type="ARBA" id="ARBA00023004"/>
    </source>
</evidence>
<dbReference type="SUPFAM" id="SSF63380">
    <property type="entry name" value="Riboflavin synthase domain-like"/>
    <property type="match status" value="1"/>
</dbReference>
<feature type="domain" description="FAD-binding FR-type" evidence="10">
    <location>
        <begin position="11"/>
        <end position="115"/>
    </location>
</feature>
<keyword evidence="4" id="KW-0479">Metal-binding</keyword>
<protein>
    <submittedName>
        <fullName evidence="11">Ring-1,2-phenylacetyl-CoA epoxidase subunit PaaE</fullName>
    </submittedName>
</protein>
<evidence type="ECO:0000259" key="10">
    <source>
        <dbReference type="PROSITE" id="PS51384"/>
    </source>
</evidence>
<evidence type="ECO:0000256" key="6">
    <source>
        <dbReference type="ARBA" id="ARBA00023002"/>
    </source>
</evidence>
<dbReference type="PANTHER" id="PTHR47354">
    <property type="entry name" value="NADH OXIDOREDUCTASE HCR"/>
    <property type="match status" value="1"/>
</dbReference>
<reference evidence="12" key="1">
    <citation type="submission" date="2016-11" db="EMBL/GenBank/DDBJ databases">
        <authorList>
            <person name="Varghese N."/>
            <person name="Submissions S."/>
        </authorList>
    </citation>
    <scope>NUCLEOTIDE SEQUENCE [LARGE SCALE GENOMIC DNA]</scope>
    <source>
        <strain evidence="12">DSM 27623</strain>
    </source>
</reference>
<name>A0A1N6GBH8_9FLAO</name>
<dbReference type="CDD" id="cd06214">
    <property type="entry name" value="PA_degradation_oxidoreductase_like"/>
    <property type="match status" value="1"/>
</dbReference>
<dbReference type="InterPro" id="IPR039261">
    <property type="entry name" value="FNR_nucleotide-bd"/>
</dbReference>
<dbReference type="Proteomes" id="UP000185207">
    <property type="component" value="Unassembled WGS sequence"/>
</dbReference>
<evidence type="ECO:0000256" key="3">
    <source>
        <dbReference type="ARBA" id="ARBA00022714"/>
    </source>
</evidence>
<accession>A0A1N6GBH8</accession>
<dbReference type="CDD" id="cd00207">
    <property type="entry name" value="fer2"/>
    <property type="match status" value="1"/>
</dbReference>
<dbReference type="InterPro" id="IPR017938">
    <property type="entry name" value="Riboflavin_synthase-like_b-brl"/>
</dbReference>
<dbReference type="Pfam" id="PF00111">
    <property type="entry name" value="Fer2"/>
    <property type="match status" value="1"/>
</dbReference>
<evidence type="ECO:0000313" key="11">
    <source>
        <dbReference type="EMBL" id="SIO04910.1"/>
    </source>
</evidence>
<dbReference type="Pfam" id="PF00175">
    <property type="entry name" value="NAD_binding_1"/>
    <property type="match status" value="1"/>
</dbReference>
<feature type="domain" description="2Fe-2S ferredoxin-type" evidence="9">
    <location>
        <begin position="283"/>
        <end position="376"/>
    </location>
</feature>
<organism evidence="11 12">
    <name type="scientific">Epilithonimonas zeae</name>
    <dbReference type="NCBI Taxonomy" id="1416779"/>
    <lineage>
        <taxon>Bacteria</taxon>
        <taxon>Pseudomonadati</taxon>
        <taxon>Bacteroidota</taxon>
        <taxon>Flavobacteriia</taxon>
        <taxon>Flavobacteriales</taxon>
        <taxon>Weeksellaceae</taxon>
        <taxon>Chryseobacterium group</taxon>
        <taxon>Epilithonimonas</taxon>
    </lineage>
</organism>
<dbReference type="GO" id="GO:0051537">
    <property type="term" value="F:2 iron, 2 sulfur cluster binding"/>
    <property type="evidence" value="ECO:0007669"/>
    <property type="project" value="UniProtKB-KW"/>
</dbReference>
<dbReference type="PROSITE" id="PS51384">
    <property type="entry name" value="FAD_FR"/>
    <property type="match status" value="1"/>
</dbReference>
<keyword evidence="2" id="KW-0285">Flavoprotein</keyword>
<keyword evidence="5" id="KW-0274">FAD</keyword>
<dbReference type="SUPFAM" id="SSF52343">
    <property type="entry name" value="Ferredoxin reductase-like, C-terminal NADP-linked domain"/>
    <property type="match status" value="1"/>
</dbReference>
<dbReference type="Gene3D" id="3.10.20.30">
    <property type="match status" value="1"/>
</dbReference>
<keyword evidence="3" id="KW-0001">2Fe-2S</keyword>
<dbReference type="PROSITE" id="PS00197">
    <property type="entry name" value="2FE2S_FER_1"/>
    <property type="match status" value="1"/>
</dbReference>
<keyword evidence="12" id="KW-1185">Reference proteome</keyword>
<dbReference type="InterPro" id="IPR006058">
    <property type="entry name" value="2Fe2S_fd_BS"/>
</dbReference>
<dbReference type="InterPro" id="IPR036010">
    <property type="entry name" value="2Fe-2S_ferredoxin-like_sf"/>
</dbReference>
<dbReference type="InterPro" id="IPR008333">
    <property type="entry name" value="Cbr1-like_FAD-bd_dom"/>
</dbReference>
<keyword evidence="7" id="KW-0408">Iron</keyword>
<dbReference type="InterPro" id="IPR001433">
    <property type="entry name" value="OxRdtase_FAD/NAD-bd"/>
</dbReference>
<dbReference type="InterPro" id="IPR012675">
    <property type="entry name" value="Beta-grasp_dom_sf"/>
</dbReference>
<dbReference type="AlphaFoldDB" id="A0A1N6GBH8"/>
<dbReference type="SUPFAM" id="SSF54292">
    <property type="entry name" value="2Fe-2S ferredoxin-like"/>
    <property type="match status" value="1"/>
</dbReference>
<evidence type="ECO:0000256" key="2">
    <source>
        <dbReference type="ARBA" id="ARBA00022630"/>
    </source>
</evidence>
<dbReference type="RefSeq" id="WP_074234752.1">
    <property type="nucleotide sequence ID" value="NZ_FSRK01000001.1"/>
</dbReference>
<dbReference type="Gene3D" id="3.40.50.80">
    <property type="entry name" value="Nucleotide-binding domain of ferredoxin-NADP reductase (FNR) module"/>
    <property type="match status" value="1"/>
</dbReference>
<dbReference type="STRING" id="1416779.SAMN05444409_1756"/>